<keyword evidence="2 5" id="KW-0812">Transmembrane</keyword>
<keyword evidence="3 5" id="KW-1133">Transmembrane helix</keyword>
<dbReference type="RefSeq" id="WP_012732974.1">
    <property type="nucleotide sequence ID" value="NZ_CP021075.1"/>
</dbReference>
<keyword evidence="10" id="KW-1185">Reference proteome</keyword>
<keyword evidence="4 5" id="KW-0472">Membrane</keyword>
<dbReference type="InterPro" id="IPR004841">
    <property type="entry name" value="AA-permease/SLC12A_dom"/>
</dbReference>
<dbReference type="PIRSF" id="PIRSF006060">
    <property type="entry name" value="AA_transporter"/>
    <property type="match status" value="1"/>
</dbReference>
<evidence type="ECO:0000259" key="6">
    <source>
        <dbReference type="Pfam" id="PF00324"/>
    </source>
</evidence>
<gene>
    <name evidence="7" type="ORF">I6H06_04385</name>
    <name evidence="8" type="ORF">NFI99_00395</name>
</gene>
<feature type="transmembrane region" description="Helical" evidence="5">
    <location>
        <begin position="199"/>
        <end position="220"/>
    </location>
</feature>
<evidence type="ECO:0000313" key="7">
    <source>
        <dbReference type="EMBL" id="QPQ90970.1"/>
    </source>
</evidence>
<feature type="transmembrane region" description="Helical" evidence="5">
    <location>
        <begin position="164"/>
        <end position="187"/>
    </location>
</feature>
<feature type="transmembrane region" description="Helical" evidence="5">
    <location>
        <begin position="52"/>
        <end position="73"/>
    </location>
</feature>
<evidence type="ECO:0000256" key="3">
    <source>
        <dbReference type="ARBA" id="ARBA00022989"/>
    </source>
</evidence>
<dbReference type="EMBL" id="CP099583">
    <property type="protein sequence ID" value="USS42990.1"/>
    <property type="molecule type" value="Genomic_DNA"/>
</dbReference>
<evidence type="ECO:0000256" key="1">
    <source>
        <dbReference type="ARBA" id="ARBA00004141"/>
    </source>
</evidence>
<feature type="transmembrane region" description="Helical" evidence="5">
    <location>
        <begin position="441"/>
        <end position="462"/>
    </location>
</feature>
<dbReference type="GeneID" id="45693631"/>
<evidence type="ECO:0000313" key="8">
    <source>
        <dbReference type="EMBL" id="USS42990.1"/>
    </source>
</evidence>
<proteinExistence type="predicted"/>
<feature type="transmembrane region" description="Helical" evidence="5">
    <location>
        <begin position="94"/>
        <end position="122"/>
    </location>
</feature>
<feature type="transmembrane region" description="Helical" evidence="5">
    <location>
        <begin position="348"/>
        <end position="365"/>
    </location>
</feature>
<feature type="transmembrane region" description="Helical" evidence="5">
    <location>
        <begin position="371"/>
        <end position="399"/>
    </location>
</feature>
<evidence type="ECO:0000313" key="10">
    <source>
        <dbReference type="Proteomes" id="UP001056386"/>
    </source>
</evidence>
<dbReference type="GO" id="GO:0016020">
    <property type="term" value="C:membrane"/>
    <property type="evidence" value="ECO:0007669"/>
    <property type="project" value="UniProtKB-SubCell"/>
</dbReference>
<feature type="domain" description="Amino acid permease/ SLC12A" evidence="6">
    <location>
        <begin position="21"/>
        <end position="432"/>
    </location>
</feature>
<reference evidence="7 9" key="1">
    <citation type="submission" date="2020-12" db="EMBL/GenBank/DDBJ databases">
        <title>FDA dAtabase for Regulatory Grade micrObial Sequences (FDA-ARGOS): Supporting development and validation of Infectious Disease Dx tests.</title>
        <authorList>
            <person name="Minogue T."/>
            <person name="Wolcott M."/>
            <person name="Wasieloski L."/>
            <person name="Aguilar W."/>
            <person name="Moore D."/>
            <person name="Jaissle J."/>
            <person name="Tallon L."/>
            <person name="Sadzewicz L."/>
            <person name="Zhao X."/>
            <person name="Boylan J."/>
            <person name="Ott S."/>
            <person name="Bowen H."/>
            <person name="Vavikolanu K."/>
            <person name="Mehta A."/>
            <person name="Aluvathingal J."/>
            <person name="Nadendla S."/>
            <person name="Yan Y."/>
            <person name="Sichtig H."/>
        </authorList>
    </citation>
    <scope>NUCLEOTIDE SEQUENCE [LARGE SCALE GENOMIC DNA]</scope>
    <source>
        <strain evidence="7 9">FDAARGOS_949</strain>
    </source>
</reference>
<accession>A0AAQ0BS32</accession>
<dbReference type="EMBL" id="CP065600">
    <property type="protein sequence ID" value="QPQ90970.1"/>
    <property type="molecule type" value="Genomic_DNA"/>
</dbReference>
<dbReference type="PANTHER" id="PTHR42770:SF16">
    <property type="entry name" value="AMINO ACID PERMEASE"/>
    <property type="match status" value="1"/>
</dbReference>
<reference evidence="8" key="2">
    <citation type="submission" date="2022-06" db="EMBL/GenBank/DDBJ databases">
        <title>Draft genome sequence of Burkholderia glumae strain GR20004 isolated from rice panicle showing bacterial panicle blight.</title>
        <authorList>
            <person name="Choi S.Y."/>
            <person name="Lee Y.H."/>
        </authorList>
    </citation>
    <scope>NUCLEOTIDE SEQUENCE</scope>
    <source>
        <strain evidence="8">GR20004</strain>
    </source>
</reference>
<dbReference type="InterPro" id="IPR050367">
    <property type="entry name" value="APC_superfamily"/>
</dbReference>
<dbReference type="Proteomes" id="UP000594892">
    <property type="component" value="Chromosome 1"/>
</dbReference>
<evidence type="ECO:0000256" key="5">
    <source>
        <dbReference type="SAM" id="Phobius"/>
    </source>
</evidence>
<dbReference type="PANTHER" id="PTHR42770">
    <property type="entry name" value="AMINO ACID TRANSPORTER-RELATED"/>
    <property type="match status" value="1"/>
</dbReference>
<dbReference type="Proteomes" id="UP001056386">
    <property type="component" value="Chromosome 2"/>
</dbReference>
<comment type="subcellular location">
    <subcellularLocation>
        <location evidence="1">Membrane</location>
        <topology evidence="1">Multi-pass membrane protein</topology>
    </subcellularLocation>
</comment>
<sequence>MNDTSPRSETGLSKNAVGLPHIVFFVVAAAAPLTAMVGATPAAFSLGNGPGVPGVFVLAGVMYLIFSIGYAAMSRHISNAGAFYAYIANGLGRPAGVGGAFIAIVAYNAVQVAIYCMFGFFLTDSIQRHYGVDVPWWAFALACVVAVHVCGARRIEFSGRLLGTLMIGEIAIVMLLDLAIVAHGAGAGGGFSARPFSPAMVFAPGLGTALVFVLGSYMGFEATAIFSEEARDPKRTIPRATYLAVILIMAFYALSSWAIVEAWGERAIAAQAARDPANLWFAVSGRLLGGIATDAMNVLLVTSLFAAILSFHNTITRYFYAMGRERVLWRRLGHTCPVHRCPDVAGKAQTLIALAAIGGSAAFRLDPFTVVFSWMSALATIGIIAVQILVAASVIAFFARDHRDAGLVHRLIAPLFSMIALGACLVLVVRNLSVLSGSDSALVAMFPYFLAAVGALGVRAALRLKRSDPDLYRELGRPAR</sequence>
<name>A0AAQ0BS32_BURGL</name>
<feature type="transmembrane region" description="Helical" evidence="5">
    <location>
        <begin position="411"/>
        <end position="429"/>
    </location>
</feature>
<feature type="transmembrane region" description="Helical" evidence="5">
    <location>
        <begin position="21"/>
        <end position="46"/>
    </location>
</feature>
<dbReference type="Gene3D" id="1.20.1740.10">
    <property type="entry name" value="Amino acid/polyamine transporter I"/>
    <property type="match status" value="1"/>
</dbReference>
<dbReference type="AlphaFoldDB" id="A0AAQ0BS32"/>
<feature type="transmembrane region" description="Helical" evidence="5">
    <location>
        <begin position="134"/>
        <end position="152"/>
    </location>
</feature>
<evidence type="ECO:0000313" key="9">
    <source>
        <dbReference type="Proteomes" id="UP000594892"/>
    </source>
</evidence>
<evidence type="ECO:0000256" key="2">
    <source>
        <dbReference type="ARBA" id="ARBA00022692"/>
    </source>
</evidence>
<evidence type="ECO:0000256" key="4">
    <source>
        <dbReference type="ARBA" id="ARBA00023136"/>
    </source>
</evidence>
<protein>
    <submittedName>
        <fullName evidence="7">APC family permease</fullName>
    </submittedName>
</protein>
<feature type="transmembrane region" description="Helical" evidence="5">
    <location>
        <begin position="240"/>
        <end position="260"/>
    </location>
</feature>
<organism evidence="7 9">
    <name type="scientific">Burkholderia glumae</name>
    <name type="common">Pseudomonas glumae</name>
    <dbReference type="NCBI Taxonomy" id="337"/>
    <lineage>
        <taxon>Bacteria</taxon>
        <taxon>Pseudomonadati</taxon>
        <taxon>Pseudomonadota</taxon>
        <taxon>Betaproteobacteria</taxon>
        <taxon>Burkholderiales</taxon>
        <taxon>Burkholderiaceae</taxon>
        <taxon>Burkholderia</taxon>
    </lineage>
</organism>
<dbReference type="GO" id="GO:0055085">
    <property type="term" value="P:transmembrane transport"/>
    <property type="evidence" value="ECO:0007669"/>
    <property type="project" value="InterPro"/>
</dbReference>
<feature type="transmembrane region" description="Helical" evidence="5">
    <location>
        <begin position="298"/>
        <end position="320"/>
    </location>
</feature>
<dbReference type="Pfam" id="PF00324">
    <property type="entry name" value="AA_permease"/>
    <property type="match status" value="1"/>
</dbReference>